<sequence>MNPRVDLSENHLLVMFSFLVRYVMHN</sequence>
<dbReference type="EMBL" id="GBRH01165548">
    <property type="protein sequence ID" value="JAE32348.1"/>
    <property type="molecule type" value="Transcribed_RNA"/>
</dbReference>
<organism evidence="1">
    <name type="scientific">Arundo donax</name>
    <name type="common">Giant reed</name>
    <name type="synonym">Donax arundinaceus</name>
    <dbReference type="NCBI Taxonomy" id="35708"/>
    <lineage>
        <taxon>Eukaryota</taxon>
        <taxon>Viridiplantae</taxon>
        <taxon>Streptophyta</taxon>
        <taxon>Embryophyta</taxon>
        <taxon>Tracheophyta</taxon>
        <taxon>Spermatophyta</taxon>
        <taxon>Magnoliopsida</taxon>
        <taxon>Liliopsida</taxon>
        <taxon>Poales</taxon>
        <taxon>Poaceae</taxon>
        <taxon>PACMAD clade</taxon>
        <taxon>Arundinoideae</taxon>
        <taxon>Arundineae</taxon>
        <taxon>Arundo</taxon>
    </lineage>
</organism>
<evidence type="ECO:0000313" key="1">
    <source>
        <dbReference type="EMBL" id="JAE32348.1"/>
    </source>
</evidence>
<dbReference type="AlphaFoldDB" id="A0A0A9HHF7"/>
<accession>A0A0A9HHF7</accession>
<reference evidence="1" key="2">
    <citation type="journal article" date="2015" name="Data Brief">
        <title>Shoot transcriptome of the giant reed, Arundo donax.</title>
        <authorList>
            <person name="Barrero R.A."/>
            <person name="Guerrero F.D."/>
            <person name="Moolhuijzen P."/>
            <person name="Goolsby J.A."/>
            <person name="Tidwell J."/>
            <person name="Bellgard S.E."/>
            <person name="Bellgard M.I."/>
        </authorList>
    </citation>
    <scope>NUCLEOTIDE SEQUENCE</scope>
    <source>
        <tissue evidence="1">Shoot tissue taken approximately 20 cm above the soil surface</tissue>
    </source>
</reference>
<name>A0A0A9HHF7_ARUDO</name>
<protein>
    <submittedName>
        <fullName evidence="1">Uncharacterized protein</fullName>
    </submittedName>
</protein>
<reference evidence="1" key="1">
    <citation type="submission" date="2014-09" db="EMBL/GenBank/DDBJ databases">
        <authorList>
            <person name="Magalhaes I.L.F."/>
            <person name="Oliveira U."/>
            <person name="Santos F.R."/>
            <person name="Vidigal T.H.D.A."/>
            <person name="Brescovit A.D."/>
            <person name="Santos A.J."/>
        </authorList>
    </citation>
    <scope>NUCLEOTIDE SEQUENCE</scope>
    <source>
        <tissue evidence="1">Shoot tissue taken approximately 20 cm above the soil surface</tissue>
    </source>
</reference>
<proteinExistence type="predicted"/>